<evidence type="ECO:0000313" key="2">
    <source>
        <dbReference type="Proteomes" id="UP000003379"/>
    </source>
</evidence>
<dbReference type="EMBL" id="AFZG01000015">
    <property type="protein sequence ID" value="EHL19784.1"/>
    <property type="molecule type" value="Genomic_DNA"/>
</dbReference>
<dbReference type="InterPro" id="IPR049254">
    <property type="entry name" value="Phage_tail_terminator"/>
</dbReference>
<dbReference type="RefSeq" id="WP_009529303.1">
    <property type="nucleotide sequence ID" value="NZ_JH414605.1"/>
</dbReference>
<dbReference type="AlphaFoldDB" id="G9XBD3"/>
<dbReference type="Proteomes" id="UP000003379">
    <property type="component" value="Unassembled WGS sequence"/>
</dbReference>
<dbReference type="Pfam" id="PF20765">
    <property type="entry name" value="Phage_tail_terminator_8"/>
    <property type="match status" value="1"/>
</dbReference>
<reference evidence="1 2" key="1">
    <citation type="submission" date="2011-08" db="EMBL/GenBank/DDBJ databases">
        <title>The Genome Sequence of Eubacteriaceae bacterium CM5.</title>
        <authorList>
            <consortium name="The Broad Institute Genome Sequencing Platform"/>
            <person name="Earl A."/>
            <person name="Ward D."/>
            <person name="Feldgarden M."/>
            <person name="Gevers D."/>
            <person name="Sizova M."/>
            <person name="Hazen A."/>
            <person name="Epstein S."/>
            <person name="Young S.K."/>
            <person name="Zeng Q."/>
            <person name="Gargeya S."/>
            <person name="Fitzgerald M."/>
            <person name="Haas B."/>
            <person name="Abouelleil A."/>
            <person name="Alvarado L."/>
            <person name="Arachchi H.M."/>
            <person name="Berlin A."/>
            <person name="Brown A."/>
            <person name="Chapman S.B."/>
            <person name="Chen Z."/>
            <person name="Dunbar C."/>
            <person name="Freedman E."/>
            <person name="Gearin G."/>
            <person name="Gellesch M."/>
            <person name="Goldberg J."/>
            <person name="Griggs A."/>
            <person name="Gujja S."/>
            <person name="Heiman D."/>
            <person name="Howarth C."/>
            <person name="Larson L."/>
            <person name="Lui A."/>
            <person name="MacDonald P.J.P."/>
            <person name="Montmayeur A."/>
            <person name="Murphy C."/>
            <person name="Neiman D."/>
            <person name="Pearson M."/>
            <person name="Priest M."/>
            <person name="Roberts A."/>
            <person name="Saif S."/>
            <person name="Shea T."/>
            <person name="Shenoy N."/>
            <person name="Sisk P."/>
            <person name="Stolte C."/>
            <person name="Sykes S."/>
            <person name="Wortman J."/>
            <person name="Nusbaum C."/>
            <person name="Birren B."/>
        </authorList>
    </citation>
    <scope>NUCLEOTIDE SEQUENCE [LARGE SCALE GENOMIC DNA]</scope>
    <source>
        <strain evidence="1 2">CM5</strain>
    </source>
</reference>
<dbReference type="HOGENOM" id="CLU_136731_0_0_9"/>
<proteinExistence type="predicted"/>
<protein>
    <submittedName>
        <fullName evidence="1">Uncharacterized protein</fullName>
    </submittedName>
</protein>
<evidence type="ECO:0000313" key="1">
    <source>
        <dbReference type="EMBL" id="EHL19784.1"/>
    </source>
</evidence>
<name>G9XBD3_9FIRM</name>
<gene>
    <name evidence="1" type="ORF">HMPREF9628_01300</name>
</gene>
<accession>G9XBD3</accession>
<comment type="caution">
    <text evidence="1">The sequence shown here is derived from an EMBL/GenBank/DDBJ whole genome shotgun (WGS) entry which is preliminary data.</text>
</comment>
<organism evidence="1 2">
    <name type="scientific">Peptoanaerobacter stomatis</name>
    <dbReference type="NCBI Taxonomy" id="796937"/>
    <lineage>
        <taxon>Bacteria</taxon>
        <taxon>Bacillati</taxon>
        <taxon>Bacillota</taxon>
        <taxon>Clostridia</taxon>
        <taxon>Peptostreptococcales</taxon>
        <taxon>Filifactoraceae</taxon>
        <taxon>Peptoanaerobacter</taxon>
    </lineage>
</organism>
<sequence>MSTTGNDIIATLSKLLDEKFNSKYNVYVDQTRQNFEAPCFFIRLVNFTTSKLFDNRFEKKYLMEIAFFTDNTNKAYENNDVLEKLRDIIKYIDVNGHILMAKDFECNQNEGNLVCTFRYKFMALDIKEKDELMYNLSQKKKIKGSDVNA</sequence>